<dbReference type="SUPFAM" id="SSF49464">
    <property type="entry name" value="Carboxypeptidase regulatory domain-like"/>
    <property type="match status" value="1"/>
</dbReference>
<sequence length="174" mass="18318">MRSMIRHNQWIGVVAIGLAAMLAGCGKSLPATSPVEGYVTFDGKPLEDATVIFVSGNANMSNGEVALGKTDPQGKFILTTFVGGEADVKGAMPGSYQVTISKMVPPSGMALDKYLAMVEAYNKKVEQGEMVSAEQAPPPMVESLPGKYSAAGTTKLTAEVKQGEANEIKFDLDK</sequence>
<reference evidence="1 2" key="1">
    <citation type="submission" date="2018-02" db="EMBL/GenBank/DDBJ databases">
        <title>Comparative genomes isolates from brazilian mangrove.</title>
        <authorList>
            <person name="Araujo J.E."/>
            <person name="Taketani R.G."/>
            <person name="Silva M.C.P."/>
            <person name="Loureco M.V."/>
            <person name="Andreote F.D."/>
        </authorList>
    </citation>
    <scope>NUCLEOTIDE SEQUENCE [LARGE SCALE GENOMIC DNA]</scope>
    <source>
        <strain evidence="1 2">NAP PRIS-MGV</strain>
    </source>
</reference>
<dbReference type="AlphaFoldDB" id="A0A2S8F6N9"/>
<evidence type="ECO:0000313" key="1">
    <source>
        <dbReference type="EMBL" id="PQO27827.1"/>
    </source>
</evidence>
<name>A0A2S8F6N9_9BACT</name>
<dbReference type="EMBL" id="PUIB01000026">
    <property type="protein sequence ID" value="PQO27827.1"/>
    <property type="molecule type" value="Genomic_DNA"/>
</dbReference>
<organism evidence="1 2">
    <name type="scientific">Blastopirellula marina</name>
    <dbReference type="NCBI Taxonomy" id="124"/>
    <lineage>
        <taxon>Bacteria</taxon>
        <taxon>Pseudomonadati</taxon>
        <taxon>Planctomycetota</taxon>
        <taxon>Planctomycetia</taxon>
        <taxon>Pirellulales</taxon>
        <taxon>Pirellulaceae</taxon>
        <taxon>Blastopirellula</taxon>
    </lineage>
</organism>
<comment type="caution">
    <text evidence="1">The sequence shown here is derived from an EMBL/GenBank/DDBJ whole genome shotgun (WGS) entry which is preliminary data.</text>
</comment>
<accession>A0A2S8F6N9</accession>
<gene>
    <name evidence="1" type="ORF">C5Y98_26215</name>
</gene>
<dbReference type="PROSITE" id="PS51257">
    <property type="entry name" value="PROKAR_LIPOPROTEIN"/>
    <property type="match status" value="1"/>
</dbReference>
<evidence type="ECO:0000313" key="2">
    <source>
        <dbReference type="Proteomes" id="UP000239388"/>
    </source>
</evidence>
<evidence type="ECO:0008006" key="3">
    <source>
        <dbReference type="Google" id="ProtNLM"/>
    </source>
</evidence>
<dbReference type="Proteomes" id="UP000239388">
    <property type="component" value="Unassembled WGS sequence"/>
</dbReference>
<proteinExistence type="predicted"/>
<dbReference type="InterPro" id="IPR008969">
    <property type="entry name" value="CarboxyPept-like_regulatory"/>
</dbReference>
<protein>
    <recommendedName>
        <fullName evidence="3">Carboxypeptidase regulatory-like domain-containing protein</fullName>
    </recommendedName>
</protein>